<dbReference type="SUPFAM" id="SSF88946">
    <property type="entry name" value="Sigma2 domain of RNA polymerase sigma factors"/>
    <property type="match status" value="1"/>
</dbReference>
<accession>A0A1V9FSD2</accession>
<reference evidence="7 8" key="1">
    <citation type="submission" date="2016-03" db="EMBL/GenBank/DDBJ databases">
        <title>Niastella vici sp. nov., isolated from farmland soil.</title>
        <authorList>
            <person name="Chen L."/>
            <person name="Wang D."/>
            <person name="Yang S."/>
            <person name="Wang G."/>
        </authorList>
    </citation>
    <scope>NUCLEOTIDE SEQUENCE [LARGE SCALE GENOMIC DNA]</scope>
    <source>
        <strain evidence="7 8">DJ57</strain>
    </source>
</reference>
<dbReference type="NCBIfam" id="TIGR02937">
    <property type="entry name" value="sigma70-ECF"/>
    <property type="match status" value="1"/>
</dbReference>
<organism evidence="7 8">
    <name type="scientific">Niastella vici</name>
    <dbReference type="NCBI Taxonomy" id="1703345"/>
    <lineage>
        <taxon>Bacteria</taxon>
        <taxon>Pseudomonadati</taxon>
        <taxon>Bacteroidota</taxon>
        <taxon>Chitinophagia</taxon>
        <taxon>Chitinophagales</taxon>
        <taxon>Chitinophagaceae</taxon>
        <taxon>Niastella</taxon>
    </lineage>
</organism>
<dbReference type="STRING" id="1703345.A3860_05725"/>
<dbReference type="InterPro" id="IPR007627">
    <property type="entry name" value="RNA_pol_sigma70_r2"/>
</dbReference>
<dbReference type="Gene3D" id="1.10.1740.10">
    <property type="match status" value="1"/>
</dbReference>
<dbReference type="CDD" id="cd06171">
    <property type="entry name" value="Sigma70_r4"/>
    <property type="match status" value="1"/>
</dbReference>
<dbReference type="GO" id="GO:0003677">
    <property type="term" value="F:DNA binding"/>
    <property type="evidence" value="ECO:0007669"/>
    <property type="project" value="InterPro"/>
</dbReference>
<comment type="caution">
    <text evidence="7">The sequence shown here is derived from an EMBL/GenBank/DDBJ whole genome shotgun (WGS) entry which is preliminary data.</text>
</comment>
<dbReference type="Pfam" id="PF04542">
    <property type="entry name" value="Sigma70_r2"/>
    <property type="match status" value="1"/>
</dbReference>
<dbReference type="PANTHER" id="PTHR43133:SF46">
    <property type="entry name" value="RNA POLYMERASE SIGMA-70 FACTOR ECF SUBFAMILY"/>
    <property type="match status" value="1"/>
</dbReference>
<dbReference type="InterPro" id="IPR013325">
    <property type="entry name" value="RNA_pol_sigma_r2"/>
</dbReference>
<keyword evidence="8" id="KW-1185">Reference proteome</keyword>
<dbReference type="PANTHER" id="PTHR43133">
    <property type="entry name" value="RNA POLYMERASE ECF-TYPE SIGMA FACTO"/>
    <property type="match status" value="1"/>
</dbReference>
<evidence type="ECO:0008006" key="9">
    <source>
        <dbReference type="Google" id="ProtNLM"/>
    </source>
</evidence>
<name>A0A1V9FSD2_9BACT</name>
<dbReference type="GO" id="GO:0016987">
    <property type="term" value="F:sigma factor activity"/>
    <property type="evidence" value="ECO:0007669"/>
    <property type="project" value="UniProtKB-KW"/>
</dbReference>
<dbReference type="Pfam" id="PF08281">
    <property type="entry name" value="Sigma70_r4_2"/>
    <property type="match status" value="1"/>
</dbReference>
<dbReference type="NCBIfam" id="TIGR02985">
    <property type="entry name" value="Sig70_bacteroi1"/>
    <property type="match status" value="1"/>
</dbReference>
<dbReference type="AlphaFoldDB" id="A0A1V9FSD2"/>
<dbReference type="RefSeq" id="WP_081151668.1">
    <property type="nucleotide sequence ID" value="NZ_LVYD01000058.1"/>
</dbReference>
<keyword evidence="3" id="KW-0731">Sigma factor</keyword>
<proteinExistence type="inferred from homology"/>
<evidence type="ECO:0000259" key="5">
    <source>
        <dbReference type="Pfam" id="PF04542"/>
    </source>
</evidence>
<dbReference type="Proteomes" id="UP000192796">
    <property type="component" value="Unassembled WGS sequence"/>
</dbReference>
<keyword evidence="4" id="KW-0804">Transcription</keyword>
<evidence type="ECO:0000256" key="4">
    <source>
        <dbReference type="ARBA" id="ARBA00023163"/>
    </source>
</evidence>
<gene>
    <name evidence="7" type="ORF">A3860_05725</name>
</gene>
<dbReference type="InterPro" id="IPR014284">
    <property type="entry name" value="RNA_pol_sigma-70_dom"/>
</dbReference>
<evidence type="ECO:0000259" key="6">
    <source>
        <dbReference type="Pfam" id="PF08281"/>
    </source>
</evidence>
<evidence type="ECO:0000256" key="2">
    <source>
        <dbReference type="ARBA" id="ARBA00023015"/>
    </source>
</evidence>
<dbReference type="GO" id="GO:0006352">
    <property type="term" value="P:DNA-templated transcription initiation"/>
    <property type="evidence" value="ECO:0007669"/>
    <property type="project" value="InterPro"/>
</dbReference>
<dbReference type="InterPro" id="IPR036388">
    <property type="entry name" value="WH-like_DNA-bd_sf"/>
</dbReference>
<dbReference type="InterPro" id="IPR014327">
    <property type="entry name" value="RNA_pol_sigma70_bacteroid"/>
</dbReference>
<dbReference type="EMBL" id="LVYD01000058">
    <property type="protein sequence ID" value="OQP61211.1"/>
    <property type="molecule type" value="Genomic_DNA"/>
</dbReference>
<dbReference type="InterPro" id="IPR013249">
    <property type="entry name" value="RNA_pol_sigma70_r4_t2"/>
</dbReference>
<dbReference type="InterPro" id="IPR013324">
    <property type="entry name" value="RNA_pol_sigma_r3/r4-like"/>
</dbReference>
<evidence type="ECO:0000313" key="7">
    <source>
        <dbReference type="EMBL" id="OQP61211.1"/>
    </source>
</evidence>
<dbReference type="OrthoDB" id="659569at2"/>
<keyword evidence="2" id="KW-0805">Transcription regulation</keyword>
<sequence>MEEVTTHTDDTLLALMANDDKDAFTLLYRRYWEAMYLTAAKALRSTDDAADMVQEVFLSLWNRRHELSITGSLEAYLQTSVKYKVINYIEKNITRRDYLALLADMLNNYEPPDAELQLQLKELQQLVQSAVEQMPGKMRTVYELSRQQHLSHKEIAERLGISDETVKKHIQHALQLIKDVIRKNAGSFAALLFHYLFS</sequence>
<evidence type="ECO:0000313" key="8">
    <source>
        <dbReference type="Proteomes" id="UP000192796"/>
    </source>
</evidence>
<dbReference type="InterPro" id="IPR039425">
    <property type="entry name" value="RNA_pol_sigma-70-like"/>
</dbReference>
<dbReference type="SUPFAM" id="SSF88659">
    <property type="entry name" value="Sigma3 and sigma4 domains of RNA polymerase sigma factors"/>
    <property type="match status" value="1"/>
</dbReference>
<feature type="domain" description="RNA polymerase sigma-70 region 2" evidence="5">
    <location>
        <begin position="27"/>
        <end position="92"/>
    </location>
</feature>
<feature type="domain" description="RNA polymerase sigma factor 70 region 4 type 2" evidence="6">
    <location>
        <begin position="125"/>
        <end position="175"/>
    </location>
</feature>
<evidence type="ECO:0000256" key="1">
    <source>
        <dbReference type="ARBA" id="ARBA00010641"/>
    </source>
</evidence>
<comment type="similarity">
    <text evidence="1">Belongs to the sigma-70 factor family. ECF subfamily.</text>
</comment>
<evidence type="ECO:0000256" key="3">
    <source>
        <dbReference type="ARBA" id="ARBA00023082"/>
    </source>
</evidence>
<protein>
    <recommendedName>
        <fullName evidence="9">RNA polymerase subunit sigma-70</fullName>
    </recommendedName>
</protein>
<dbReference type="Gene3D" id="1.10.10.10">
    <property type="entry name" value="Winged helix-like DNA-binding domain superfamily/Winged helix DNA-binding domain"/>
    <property type="match status" value="1"/>
</dbReference>